<gene>
    <name evidence="2" type="ORF">OLEA9_A110043</name>
</gene>
<sequence>MYDIGLDKIVSDEVDVNEVVWCKQYYFVQTIQLSSQSTPSKLLQTISYRTSMLQRKRGQLEDFGESPLELTSKKSGACSTPSKRKRPRPRPRPRQGNNEEAAPKFVASQEQ</sequence>
<dbReference type="AlphaFoldDB" id="A0A8S0TPY7"/>
<feature type="compositionally biased region" description="Basic residues" evidence="1">
    <location>
        <begin position="82"/>
        <end position="93"/>
    </location>
</feature>
<evidence type="ECO:0000256" key="1">
    <source>
        <dbReference type="SAM" id="MobiDB-lite"/>
    </source>
</evidence>
<reference evidence="2 3" key="1">
    <citation type="submission" date="2019-12" db="EMBL/GenBank/DDBJ databases">
        <authorList>
            <person name="Alioto T."/>
            <person name="Alioto T."/>
            <person name="Gomez Garrido J."/>
        </authorList>
    </citation>
    <scope>NUCLEOTIDE SEQUENCE [LARGE SCALE GENOMIC DNA]</scope>
</reference>
<evidence type="ECO:0000313" key="3">
    <source>
        <dbReference type="Proteomes" id="UP000594638"/>
    </source>
</evidence>
<keyword evidence="3" id="KW-1185">Reference proteome</keyword>
<name>A0A8S0TPY7_OLEEU</name>
<evidence type="ECO:0000313" key="2">
    <source>
        <dbReference type="EMBL" id="CAA3008111.1"/>
    </source>
</evidence>
<accession>A0A8S0TPY7</accession>
<dbReference type="Proteomes" id="UP000594638">
    <property type="component" value="Unassembled WGS sequence"/>
</dbReference>
<protein>
    <submittedName>
        <fullName evidence="2">Uncharacterized protein</fullName>
    </submittedName>
</protein>
<organism evidence="2 3">
    <name type="scientific">Olea europaea subsp. europaea</name>
    <dbReference type="NCBI Taxonomy" id="158383"/>
    <lineage>
        <taxon>Eukaryota</taxon>
        <taxon>Viridiplantae</taxon>
        <taxon>Streptophyta</taxon>
        <taxon>Embryophyta</taxon>
        <taxon>Tracheophyta</taxon>
        <taxon>Spermatophyta</taxon>
        <taxon>Magnoliopsida</taxon>
        <taxon>eudicotyledons</taxon>
        <taxon>Gunneridae</taxon>
        <taxon>Pentapetalae</taxon>
        <taxon>asterids</taxon>
        <taxon>lamiids</taxon>
        <taxon>Lamiales</taxon>
        <taxon>Oleaceae</taxon>
        <taxon>Oleeae</taxon>
        <taxon>Olea</taxon>
    </lineage>
</organism>
<proteinExistence type="predicted"/>
<feature type="region of interest" description="Disordered" evidence="1">
    <location>
        <begin position="58"/>
        <end position="111"/>
    </location>
</feature>
<dbReference type="Gramene" id="OE9A110043T1">
    <property type="protein sequence ID" value="OE9A110043C1"/>
    <property type="gene ID" value="OE9A110043"/>
</dbReference>
<comment type="caution">
    <text evidence="2">The sequence shown here is derived from an EMBL/GenBank/DDBJ whole genome shotgun (WGS) entry which is preliminary data.</text>
</comment>
<dbReference type="EMBL" id="CACTIH010007291">
    <property type="protein sequence ID" value="CAA3008111.1"/>
    <property type="molecule type" value="Genomic_DNA"/>
</dbReference>